<organism evidence="2 3">
    <name type="scientific">Staphylococcus aureus</name>
    <dbReference type="NCBI Taxonomy" id="1280"/>
    <lineage>
        <taxon>Bacteria</taxon>
        <taxon>Bacillati</taxon>
        <taxon>Bacillota</taxon>
        <taxon>Bacilli</taxon>
        <taxon>Bacillales</taxon>
        <taxon>Staphylococcaceae</taxon>
        <taxon>Staphylococcus</taxon>
    </lineage>
</organism>
<evidence type="ECO:0000313" key="3">
    <source>
        <dbReference type="Proteomes" id="UP000039437"/>
    </source>
</evidence>
<evidence type="ECO:0000313" key="2">
    <source>
        <dbReference type="EMBL" id="CRI11568.1"/>
    </source>
</evidence>
<dbReference type="InterPro" id="IPR005531">
    <property type="entry name" value="Asp23"/>
</dbReference>
<dbReference type="PANTHER" id="PTHR34297">
    <property type="entry name" value="HYPOTHETICAL CYTOSOLIC PROTEIN-RELATED"/>
    <property type="match status" value="1"/>
</dbReference>
<dbReference type="AlphaFoldDB" id="A0A0U1MNF6"/>
<reference evidence="2 3" key="1">
    <citation type="submission" date="2015-04" db="EMBL/GenBank/DDBJ databases">
        <authorList>
            <person name="Syromyatnikov M.Y."/>
            <person name="Popov V.N."/>
        </authorList>
    </citation>
    <scope>NUCLEOTIDE SEQUENCE [LARGE SCALE GENOMIC DNA]</scope>
    <source>
        <strain evidence="2 3">AH1</strain>
    </source>
</reference>
<dbReference type="EMBL" id="CVOQ01000019">
    <property type="protein sequence ID" value="CRI11568.1"/>
    <property type="molecule type" value="Genomic_DNA"/>
</dbReference>
<name>A0A0U1MNF6_STAAU</name>
<dbReference type="Proteomes" id="UP000039437">
    <property type="component" value="Unassembled WGS sequence"/>
</dbReference>
<dbReference type="PANTHER" id="PTHR34297:SF1">
    <property type="entry name" value="ASP23_GLS24 FAMILY ENVELOPE STRESS RESPONSE PROTEIN"/>
    <property type="match status" value="1"/>
</dbReference>
<accession>A0A0U1MNF6</accession>
<evidence type="ECO:0000256" key="1">
    <source>
        <dbReference type="ARBA" id="ARBA00005721"/>
    </source>
</evidence>
<gene>
    <name evidence="2" type="primary">yqhY</name>
    <name evidence="2" type="ORF">BN1321_260163</name>
</gene>
<comment type="similarity">
    <text evidence="1">Belongs to the asp23 family.</text>
</comment>
<protein>
    <submittedName>
        <fullName evidence="2">Uncharacterized protein</fullName>
    </submittedName>
</protein>
<dbReference type="Pfam" id="PF03780">
    <property type="entry name" value="Asp23"/>
    <property type="match status" value="1"/>
</dbReference>
<sequence length="127" mass="13960">MLIGGQSMVKVTDYSNSKLGKVEIAPEVLSVIASIATSEVEGITGHFAELKETNLEKVSRKNLSRDLKIESKEDGIYIDVYCALKHGVNISKTANKIQTSIFNSISNMTAIEPKQINIHITQIVIEK</sequence>
<proteinExistence type="inferred from homology"/>